<dbReference type="Gene3D" id="3.40.50.180">
    <property type="entry name" value="Methylesterase CheB, C-terminal domain"/>
    <property type="match status" value="1"/>
</dbReference>
<evidence type="ECO:0000256" key="4">
    <source>
        <dbReference type="PROSITE-ProRule" id="PRU00050"/>
    </source>
</evidence>
<proteinExistence type="predicted"/>
<dbReference type="SUPFAM" id="SSF52738">
    <property type="entry name" value="Methylesterase CheB, C-terminal domain"/>
    <property type="match status" value="1"/>
</dbReference>
<reference evidence="6 7" key="1">
    <citation type="journal article" date="2021" name="Int. J. Syst. Evol. Microbiol.">
        <title>Steroidobacter gossypii sp. nov., isolated from soil of cotton cropping field.</title>
        <authorList>
            <person name="Huang R."/>
            <person name="Yang S."/>
            <person name="Zhen C."/>
            <person name="Liu W."/>
        </authorList>
    </citation>
    <scope>NUCLEOTIDE SEQUENCE [LARGE SCALE GENOMIC DNA]</scope>
    <source>
        <strain evidence="6 7">S1-65</strain>
    </source>
</reference>
<protein>
    <recommendedName>
        <fullName evidence="2">protein-glutamate methylesterase</fullName>
        <ecNumber evidence="2">3.1.1.61</ecNumber>
    </recommendedName>
</protein>
<evidence type="ECO:0000313" key="7">
    <source>
        <dbReference type="Proteomes" id="UP000661077"/>
    </source>
</evidence>
<evidence type="ECO:0000259" key="5">
    <source>
        <dbReference type="PROSITE" id="PS50122"/>
    </source>
</evidence>
<dbReference type="CDD" id="cd16433">
    <property type="entry name" value="CheB"/>
    <property type="match status" value="1"/>
</dbReference>
<evidence type="ECO:0000256" key="3">
    <source>
        <dbReference type="ARBA" id="ARBA00048267"/>
    </source>
</evidence>
<gene>
    <name evidence="6" type="ORF">JM946_25515</name>
</gene>
<comment type="caution">
    <text evidence="6">The sequence shown here is derived from an EMBL/GenBank/DDBJ whole genome shotgun (WGS) entry which is preliminary data.</text>
</comment>
<keyword evidence="7" id="KW-1185">Reference proteome</keyword>
<dbReference type="PANTHER" id="PTHR42872">
    <property type="entry name" value="PROTEIN-GLUTAMATE METHYLESTERASE/PROTEIN-GLUTAMINE GLUTAMINASE"/>
    <property type="match status" value="1"/>
</dbReference>
<keyword evidence="1 4" id="KW-0378">Hydrolase</keyword>
<evidence type="ECO:0000256" key="2">
    <source>
        <dbReference type="ARBA" id="ARBA00039140"/>
    </source>
</evidence>
<dbReference type="InterPro" id="IPR035909">
    <property type="entry name" value="CheB_C"/>
</dbReference>
<evidence type="ECO:0000256" key="1">
    <source>
        <dbReference type="ARBA" id="ARBA00022801"/>
    </source>
</evidence>
<name>A0ABS1X4F8_9GAMM</name>
<dbReference type="Proteomes" id="UP000661077">
    <property type="component" value="Unassembled WGS sequence"/>
</dbReference>
<sequence>MDVPGAVVIGGSAGALDVLRAIVRALPPVIPCPVVVVIHLPSHSSGLAELLGAETSLKVKQAEDKEPLVAGVIYIAPPSYHLLIESSGTFALSVDPPVHYSRPAIDVLFETARDVYGRNLIGVLLSGASEDGAAGLQEIHAAGGTTIVQTPLSAEVAIMPAAALALFQPTYLWSPNELASSLSQLLSGSAI</sequence>
<dbReference type="PANTHER" id="PTHR42872:SF6">
    <property type="entry name" value="PROTEIN-GLUTAMATE METHYLESTERASE_PROTEIN-GLUTAMINE GLUTAMINASE"/>
    <property type="match status" value="1"/>
</dbReference>
<dbReference type="RefSeq" id="WP_203170211.1">
    <property type="nucleotide sequence ID" value="NZ_JAEVLS010000006.1"/>
</dbReference>
<dbReference type="InterPro" id="IPR000673">
    <property type="entry name" value="Sig_transdc_resp-reg_Me-estase"/>
</dbReference>
<dbReference type="PROSITE" id="PS50122">
    <property type="entry name" value="CHEB"/>
    <property type="match status" value="1"/>
</dbReference>
<comment type="catalytic activity">
    <reaction evidence="3">
        <text>[protein]-L-glutamate 5-O-methyl ester + H2O = L-glutamyl-[protein] + methanol + H(+)</text>
        <dbReference type="Rhea" id="RHEA:23236"/>
        <dbReference type="Rhea" id="RHEA-COMP:10208"/>
        <dbReference type="Rhea" id="RHEA-COMP:10311"/>
        <dbReference type="ChEBI" id="CHEBI:15377"/>
        <dbReference type="ChEBI" id="CHEBI:15378"/>
        <dbReference type="ChEBI" id="CHEBI:17790"/>
        <dbReference type="ChEBI" id="CHEBI:29973"/>
        <dbReference type="ChEBI" id="CHEBI:82795"/>
        <dbReference type="EC" id="3.1.1.61"/>
    </reaction>
</comment>
<feature type="active site" evidence="4">
    <location>
        <position position="131"/>
    </location>
</feature>
<dbReference type="EMBL" id="JAEVLS010000006">
    <property type="protein sequence ID" value="MBM0108104.1"/>
    <property type="molecule type" value="Genomic_DNA"/>
</dbReference>
<feature type="active site" evidence="4">
    <location>
        <position position="12"/>
    </location>
</feature>
<dbReference type="EC" id="3.1.1.61" evidence="2"/>
<evidence type="ECO:0000313" key="6">
    <source>
        <dbReference type="EMBL" id="MBM0108104.1"/>
    </source>
</evidence>
<organism evidence="6 7">
    <name type="scientific">Steroidobacter gossypii</name>
    <dbReference type="NCBI Taxonomy" id="2805490"/>
    <lineage>
        <taxon>Bacteria</taxon>
        <taxon>Pseudomonadati</taxon>
        <taxon>Pseudomonadota</taxon>
        <taxon>Gammaproteobacteria</taxon>
        <taxon>Steroidobacterales</taxon>
        <taxon>Steroidobacteraceae</taxon>
        <taxon>Steroidobacter</taxon>
    </lineage>
</organism>
<accession>A0ABS1X4F8</accession>
<keyword evidence="4" id="KW-0145">Chemotaxis</keyword>
<dbReference type="Pfam" id="PF01339">
    <property type="entry name" value="CheB_methylest"/>
    <property type="match status" value="1"/>
</dbReference>
<feature type="active site" evidence="4">
    <location>
        <position position="39"/>
    </location>
</feature>
<feature type="domain" description="CheB-type methylesterase" evidence="5">
    <location>
        <begin position="1"/>
        <end position="189"/>
    </location>
</feature>